<dbReference type="EMBL" id="BAAAGX010000003">
    <property type="protein sequence ID" value="GAA0222072.1"/>
    <property type="molecule type" value="Genomic_DNA"/>
</dbReference>
<dbReference type="Gene3D" id="3.40.710.10">
    <property type="entry name" value="DD-peptidase/beta-lactamase superfamily"/>
    <property type="match status" value="2"/>
</dbReference>
<dbReference type="InterPro" id="IPR012338">
    <property type="entry name" value="Beta-lactam/transpept-like"/>
</dbReference>
<dbReference type="PANTHER" id="PTHR32282:SF34">
    <property type="entry name" value="PENICILLIN-BINDING PROTEIN 1A"/>
    <property type="match status" value="1"/>
</dbReference>
<dbReference type="InterPro" id="IPR001264">
    <property type="entry name" value="Glyco_trans_51"/>
</dbReference>
<organism evidence="10 11">
    <name type="scientific">Cryptosporangium japonicum</name>
    <dbReference type="NCBI Taxonomy" id="80872"/>
    <lineage>
        <taxon>Bacteria</taxon>
        <taxon>Bacillati</taxon>
        <taxon>Actinomycetota</taxon>
        <taxon>Actinomycetes</taxon>
        <taxon>Cryptosporangiales</taxon>
        <taxon>Cryptosporangiaceae</taxon>
        <taxon>Cryptosporangium</taxon>
    </lineage>
</organism>
<proteinExistence type="predicted"/>
<dbReference type="SUPFAM" id="SSF53955">
    <property type="entry name" value="Lysozyme-like"/>
    <property type="match status" value="1"/>
</dbReference>
<dbReference type="Proteomes" id="UP001500967">
    <property type="component" value="Unassembled WGS sequence"/>
</dbReference>
<evidence type="ECO:0000256" key="3">
    <source>
        <dbReference type="ARBA" id="ARBA00022676"/>
    </source>
</evidence>
<evidence type="ECO:0000313" key="11">
    <source>
        <dbReference type="Proteomes" id="UP001500967"/>
    </source>
</evidence>
<dbReference type="InterPro" id="IPR036950">
    <property type="entry name" value="PBP_transglycosylase"/>
</dbReference>
<dbReference type="RefSeq" id="WP_344646978.1">
    <property type="nucleotide sequence ID" value="NZ_BAAAGX010000003.1"/>
</dbReference>
<name>A0ABN0THV0_9ACTN</name>
<comment type="catalytic activity">
    <reaction evidence="6">
        <text>Preferential cleavage: (Ac)2-L-Lys-D-Ala-|-D-Ala. Also transpeptidation of peptidyl-alanyl moieties that are N-acyl substituents of D-alanine.</text>
        <dbReference type="EC" id="3.4.16.4"/>
    </reaction>
</comment>
<comment type="caution">
    <text evidence="10">The sequence shown here is derived from an EMBL/GenBank/DDBJ whole genome shotgun (WGS) entry which is preliminary data.</text>
</comment>
<feature type="region of interest" description="Disordered" evidence="8">
    <location>
        <begin position="543"/>
        <end position="571"/>
    </location>
</feature>
<evidence type="ECO:0000256" key="1">
    <source>
        <dbReference type="ARBA" id="ARBA00022645"/>
    </source>
</evidence>
<feature type="domain" description="Glycosyl transferase family 51" evidence="9">
    <location>
        <begin position="49"/>
        <end position="220"/>
    </location>
</feature>
<dbReference type="InterPro" id="IPR023346">
    <property type="entry name" value="Lysozyme-like_dom_sf"/>
</dbReference>
<evidence type="ECO:0000256" key="5">
    <source>
        <dbReference type="ARBA" id="ARBA00023268"/>
    </source>
</evidence>
<feature type="compositionally biased region" description="Basic and acidic residues" evidence="8">
    <location>
        <begin position="555"/>
        <end position="571"/>
    </location>
</feature>
<dbReference type="Pfam" id="PF00912">
    <property type="entry name" value="Transgly"/>
    <property type="match status" value="1"/>
</dbReference>
<evidence type="ECO:0000256" key="7">
    <source>
        <dbReference type="ARBA" id="ARBA00049902"/>
    </source>
</evidence>
<keyword evidence="3" id="KW-0328">Glycosyltransferase</keyword>
<keyword evidence="2" id="KW-0645">Protease</keyword>
<evidence type="ECO:0000259" key="9">
    <source>
        <dbReference type="Pfam" id="PF00912"/>
    </source>
</evidence>
<dbReference type="SUPFAM" id="SSF56601">
    <property type="entry name" value="beta-lactamase/transpeptidase-like"/>
    <property type="match status" value="1"/>
</dbReference>
<comment type="catalytic activity">
    <reaction evidence="7">
        <text>[GlcNAc-(1-&gt;4)-Mur2Ac(oyl-L-Ala-gamma-D-Glu-L-Lys-D-Ala-D-Ala)](n)-di-trans,octa-cis-undecaprenyl diphosphate + beta-D-GlcNAc-(1-&gt;4)-Mur2Ac(oyl-L-Ala-gamma-D-Glu-L-Lys-D-Ala-D-Ala)-di-trans,octa-cis-undecaprenyl diphosphate = [GlcNAc-(1-&gt;4)-Mur2Ac(oyl-L-Ala-gamma-D-Glu-L-Lys-D-Ala-D-Ala)](n+1)-di-trans,octa-cis-undecaprenyl diphosphate + di-trans,octa-cis-undecaprenyl diphosphate + H(+)</text>
        <dbReference type="Rhea" id="RHEA:23708"/>
        <dbReference type="Rhea" id="RHEA-COMP:9602"/>
        <dbReference type="Rhea" id="RHEA-COMP:9603"/>
        <dbReference type="ChEBI" id="CHEBI:15378"/>
        <dbReference type="ChEBI" id="CHEBI:58405"/>
        <dbReference type="ChEBI" id="CHEBI:60033"/>
        <dbReference type="ChEBI" id="CHEBI:78435"/>
        <dbReference type="EC" id="2.4.99.28"/>
    </reaction>
</comment>
<keyword evidence="1" id="KW-0121">Carboxypeptidase</keyword>
<evidence type="ECO:0000256" key="2">
    <source>
        <dbReference type="ARBA" id="ARBA00022670"/>
    </source>
</evidence>
<evidence type="ECO:0000256" key="4">
    <source>
        <dbReference type="ARBA" id="ARBA00022679"/>
    </source>
</evidence>
<sequence length="571" mass="60492">MVRRIVFLCVVALVVGLAVAYDSVELPPILPAPQATTVTYADGSGPVAVFASENRRNVRLDEVPPIVRDAVLAAEDAGFRTNDEGVSVTGIARAVVGLVTGDRSAGGGSTITQQYVRNALDLTRDRSVTRKAKELVLARKLAGSMSKDEILEGYLNTIYFGRRAFGVQAAATAYFGVDAADLSLEQGAVLAAAIKDPTNFDPRIKPDSARGRWNYVLDQMVRSKFLGAGERAALTYPSTLPRSTSGGTLRAGWQGVLGARIEQELRRILPERALYTGGYTVTTTLDAALQRRTATAARTRGRGQDRRISSAVVSIALGSGQVRAYYAGEAGYGNFDPAKAAHPAGATFKPFVVATSVEYGGPLAYPGPDNFGAYLETTKFDAEAVARFARDAGITAISGAPPLTRTALESIRAGHPAVSVFDQATAYATLADRGVAHRPYLIGKVTAPDGTVVWHHDPEPGTGRPVLDERALTLTGALLSKAYGDGSDLAAQPGLADGNTDAWRCGWRSDVATAVWVGGTGDAFALPKRSRFLADQIFADVMGSHSRADEDEATDRDAKTRAAEDARTNSR</sequence>
<keyword evidence="4" id="KW-0808">Transferase</keyword>
<dbReference type="Gene3D" id="1.10.3810.10">
    <property type="entry name" value="Biosynthetic peptidoglycan transglycosylase-like"/>
    <property type="match status" value="1"/>
</dbReference>
<accession>A0ABN0THV0</accession>
<keyword evidence="2" id="KW-0378">Hydrolase</keyword>
<evidence type="ECO:0000256" key="8">
    <source>
        <dbReference type="SAM" id="MobiDB-lite"/>
    </source>
</evidence>
<evidence type="ECO:0000256" key="6">
    <source>
        <dbReference type="ARBA" id="ARBA00034000"/>
    </source>
</evidence>
<reference evidence="10 11" key="1">
    <citation type="journal article" date="2019" name="Int. J. Syst. Evol. Microbiol.">
        <title>The Global Catalogue of Microorganisms (GCM) 10K type strain sequencing project: providing services to taxonomists for standard genome sequencing and annotation.</title>
        <authorList>
            <consortium name="The Broad Institute Genomics Platform"/>
            <consortium name="The Broad Institute Genome Sequencing Center for Infectious Disease"/>
            <person name="Wu L."/>
            <person name="Ma J."/>
        </authorList>
    </citation>
    <scope>NUCLEOTIDE SEQUENCE [LARGE SCALE GENOMIC DNA]</scope>
    <source>
        <strain evidence="10 11">JCM 10425</strain>
    </source>
</reference>
<evidence type="ECO:0000313" key="10">
    <source>
        <dbReference type="EMBL" id="GAA0222072.1"/>
    </source>
</evidence>
<dbReference type="InterPro" id="IPR050396">
    <property type="entry name" value="Glycosyltr_51/Transpeptidase"/>
</dbReference>
<dbReference type="PANTHER" id="PTHR32282">
    <property type="entry name" value="BINDING PROTEIN TRANSPEPTIDASE, PUTATIVE-RELATED"/>
    <property type="match status" value="1"/>
</dbReference>
<gene>
    <name evidence="10" type="ORF">GCM10009539_04060</name>
</gene>
<keyword evidence="11" id="KW-1185">Reference proteome</keyword>
<keyword evidence="5" id="KW-0511">Multifunctional enzyme</keyword>
<protein>
    <submittedName>
        <fullName evidence="10">Transglycosylase domain-containing protein</fullName>
    </submittedName>
</protein>